<evidence type="ECO:0000256" key="4">
    <source>
        <dbReference type="ARBA" id="ARBA00022475"/>
    </source>
</evidence>
<organism evidence="11 12">
    <name type="scientific">Aliirhizobium smilacinae</name>
    <dbReference type="NCBI Taxonomy" id="1395944"/>
    <lineage>
        <taxon>Bacteria</taxon>
        <taxon>Pseudomonadati</taxon>
        <taxon>Pseudomonadota</taxon>
        <taxon>Alphaproteobacteria</taxon>
        <taxon>Hyphomicrobiales</taxon>
        <taxon>Rhizobiaceae</taxon>
        <taxon>Aliirhizobium</taxon>
    </lineage>
</organism>
<dbReference type="PANTHER" id="PTHR30065:SF1">
    <property type="entry name" value="SURFACE PRESENTATION OF ANTIGENS PROTEIN SPAR"/>
    <property type="match status" value="1"/>
</dbReference>
<keyword evidence="8 10" id="KW-0975">Bacterial flagellum</keyword>
<evidence type="ECO:0000256" key="6">
    <source>
        <dbReference type="ARBA" id="ARBA00022989"/>
    </source>
</evidence>
<feature type="transmembrane region" description="Helical" evidence="10">
    <location>
        <begin position="6"/>
        <end position="26"/>
    </location>
</feature>
<dbReference type="InterPro" id="IPR002010">
    <property type="entry name" value="T3SS_IM_R"/>
</dbReference>
<proteinExistence type="inferred from homology"/>
<keyword evidence="5 10" id="KW-0812">Transmembrane</keyword>
<dbReference type="GO" id="GO:0006605">
    <property type="term" value="P:protein targeting"/>
    <property type="evidence" value="ECO:0007669"/>
    <property type="project" value="UniProtKB-UniRule"/>
</dbReference>
<evidence type="ECO:0000256" key="8">
    <source>
        <dbReference type="ARBA" id="ARBA00023143"/>
    </source>
</evidence>
<gene>
    <name evidence="11" type="primary">fliR</name>
    <name evidence="11" type="ORF">FHP24_07620</name>
</gene>
<dbReference type="AlphaFoldDB" id="A0A5C4XR66"/>
<evidence type="ECO:0000256" key="2">
    <source>
        <dbReference type="ARBA" id="ARBA00009772"/>
    </source>
</evidence>
<comment type="subcellular location">
    <subcellularLocation>
        <location evidence="10">Cell membrane</location>
        <topology evidence="10">Multi-pass membrane protein</topology>
    </subcellularLocation>
    <subcellularLocation>
        <location evidence="10">Bacterial flagellum basal body</location>
    </subcellularLocation>
</comment>
<evidence type="ECO:0000313" key="12">
    <source>
        <dbReference type="Proteomes" id="UP000311605"/>
    </source>
</evidence>
<evidence type="ECO:0000256" key="1">
    <source>
        <dbReference type="ARBA" id="ARBA00002578"/>
    </source>
</evidence>
<dbReference type="GO" id="GO:0005886">
    <property type="term" value="C:plasma membrane"/>
    <property type="evidence" value="ECO:0007669"/>
    <property type="project" value="UniProtKB-SubCell"/>
</dbReference>
<keyword evidence="6 10" id="KW-1133">Transmembrane helix</keyword>
<dbReference type="RefSeq" id="WP_139675104.1">
    <property type="nucleotide sequence ID" value="NZ_VDMN01000001.1"/>
</dbReference>
<feature type="transmembrane region" description="Helical" evidence="10">
    <location>
        <begin position="127"/>
        <end position="146"/>
    </location>
</feature>
<comment type="caution">
    <text evidence="11">The sequence shown here is derived from an EMBL/GenBank/DDBJ whole genome shotgun (WGS) entry which is preliminary data.</text>
</comment>
<keyword evidence="4 10" id="KW-1003">Cell membrane</keyword>
<dbReference type="Proteomes" id="UP000311605">
    <property type="component" value="Unassembled WGS sequence"/>
</dbReference>
<dbReference type="InterPro" id="IPR006303">
    <property type="entry name" value="FliR"/>
</dbReference>
<dbReference type="GO" id="GO:0009425">
    <property type="term" value="C:bacterial-type flagellum basal body"/>
    <property type="evidence" value="ECO:0007669"/>
    <property type="project" value="UniProtKB-SubCell"/>
</dbReference>
<sequence>MIPDPQGAIMALFLAFCRIGGCVMVMPGFSSARLPMQIRLFLALALSLALLPLFWDVLYPPASAAPETYMVTIFCETLTGVIFGLVARIYVLGIQFAGAAISMAISFNATPTGDIFEDSSDNSLTSLLATGALLVLFVLDFHHYMIKALAESYRTIPVGSLIGAQRSLISLTDTLAASFTIMLRLASPFILYGLLFNVVIGLINKLAPQIPLYFISTPFALAGGILLIYFGIAAMLDQFADGFFVIFSNL</sequence>
<dbReference type="PRINTS" id="PR00953">
    <property type="entry name" value="TYPE3IMRPROT"/>
</dbReference>
<protein>
    <recommendedName>
        <fullName evidence="3 9">Flagellar biosynthetic protein FliR</fullName>
    </recommendedName>
</protein>
<feature type="transmembrane region" description="Helical" evidence="10">
    <location>
        <begin position="67"/>
        <end position="85"/>
    </location>
</feature>
<dbReference type="OrthoDB" id="9779817at2"/>
<dbReference type="Pfam" id="PF01311">
    <property type="entry name" value="Bac_export_1"/>
    <property type="match status" value="1"/>
</dbReference>
<feature type="transmembrane region" description="Helical" evidence="10">
    <location>
        <begin position="38"/>
        <end position="55"/>
    </location>
</feature>
<evidence type="ECO:0000256" key="5">
    <source>
        <dbReference type="ARBA" id="ARBA00022692"/>
    </source>
</evidence>
<evidence type="ECO:0000256" key="7">
    <source>
        <dbReference type="ARBA" id="ARBA00023136"/>
    </source>
</evidence>
<evidence type="ECO:0000256" key="3">
    <source>
        <dbReference type="ARBA" id="ARBA00021717"/>
    </source>
</evidence>
<evidence type="ECO:0000313" key="11">
    <source>
        <dbReference type="EMBL" id="TNM66076.1"/>
    </source>
</evidence>
<feature type="transmembrane region" description="Helical" evidence="10">
    <location>
        <begin position="213"/>
        <end position="236"/>
    </location>
</feature>
<comment type="similarity">
    <text evidence="2 10">Belongs to the FliR/MopE/SpaR family.</text>
</comment>
<accession>A0A5C4XR66</accession>
<evidence type="ECO:0000256" key="10">
    <source>
        <dbReference type="RuleBase" id="RU362071"/>
    </source>
</evidence>
<name>A0A5C4XR66_9HYPH</name>
<keyword evidence="11" id="KW-0966">Cell projection</keyword>
<keyword evidence="11" id="KW-0282">Flagellum</keyword>
<dbReference type="GO" id="GO:0044780">
    <property type="term" value="P:bacterial-type flagellum assembly"/>
    <property type="evidence" value="ECO:0007669"/>
    <property type="project" value="UniProtKB-UniRule"/>
</dbReference>
<feature type="transmembrane region" description="Helical" evidence="10">
    <location>
        <begin position="189"/>
        <end position="207"/>
    </location>
</feature>
<dbReference type="EMBL" id="VDMN01000001">
    <property type="protein sequence ID" value="TNM66076.1"/>
    <property type="molecule type" value="Genomic_DNA"/>
</dbReference>
<reference evidence="11 12" key="1">
    <citation type="submission" date="2019-06" db="EMBL/GenBank/DDBJ databases">
        <title>The draft genome of Rhizobium smilacinae PTYR-5.</title>
        <authorList>
            <person name="Liu L."/>
            <person name="Li L."/>
            <person name="Zhang X."/>
        </authorList>
    </citation>
    <scope>NUCLEOTIDE SEQUENCE [LARGE SCALE GENOMIC DNA]</scope>
    <source>
        <strain evidence="11 12">PTYR-5</strain>
    </source>
</reference>
<evidence type="ECO:0000256" key="9">
    <source>
        <dbReference type="NCBIfam" id="TIGR01400"/>
    </source>
</evidence>
<comment type="function">
    <text evidence="1 10">Role in flagellar biosynthesis.</text>
</comment>
<keyword evidence="11" id="KW-0969">Cilium</keyword>
<dbReference type="PANTHER" id="PTHR30065">
    <property type="entry name" value="FLAGELLAR BIOSYNTHETIC PROTEIN FLIR"/>
    <property type="match status" value="1"/>
</dbReference>
<keyword evidence="7 10" id="KW-0472">Membrane</keyword>
<dbReference type="NCBIfam" id="TIGR01400">
    <property type="entry name" value="fliR"/>
    <property type="match status" value="1"/>
</dbReference>
<keyword evidence="12" id="KW-1185">Reference proteome</keyword>